<dbReference type="GO" id="GO:0009279">
    <property type="term" value="C:cell outer membrane"/>
    <property type="evidence" value="ECO:0007669"/>
    <property type="project" value="UniProtKB-SubCell"/>
</dbReference>
<dbReference type="Pfam" id="PF02563">
    <property type="entry name" value="Poly_export"/>
    <property type="match status" value="1"/>
</dbReference>
<keyword evidence="3" id="KW-0813">Transport</keyword>
<feature type="domain" description="SLBB" evidence="17">
    <location>
        <begin position="119"/>
        <end position="201"/>
    </location>
</feature>
<keyword evidence="6" id="KW-0812">Transmembrane</keyword>
<evidence type="ECO:0000256" key="12">
    <source>
        <dbReference type="ARBA" id="ARBA00023139"/>
    </source>
</evidence>
<evidence type="ECO:0000313" key="18">
    <source>
        <dbReference type="EMBL" id="KKI98293.1"/>
    </source>
</evidence>
<evidence type="ECO:0000313" key="19">
    <source>
        <dbReference type="Proteomes" id="UP000034681"/>
    </source>
</evidence>
<evidence type="ECO:0000256" key="11">
    <source>
        <dbReference type="ARBA" id="ARBA00023136"/>
    </source>
</evidence>
<keyword evidence="12" id="KW-0564">Palmitate</keyword>
<dbReference type="eggNOG" id="COG1596">
    <property type="taxonomic scope" value="Bacteria"/>
</dbReference>
<evidence type="ECO:0000259" key="17">
    <source>
        <dbReference type="Pfam" id="PF22461"/>
    </source>
</evidence>
<dbReference type="STRING" id="317619.GCA_000332315_03134"/>
<dbReference type="Pfam" id="PF22461">
    <property type="entry name" value="SLBB_2"/>
    <property type="match status" value="2"/>
</dbReference>
<organism evidence="18 19">
    <name type="scientific">Prochlorothrix hollandica PCC 9006 = CALU 1027</name>
    <dbReference type="NCBI Taxonomy" id="317619"/>
    <lineage>
        <taxon>Bacteria</taxon>
        <taxon>Bacillati</taxon>
        <taxon>Cyanobacteriota</taxon>
        <taxon>Cyanophyceae</taxon>
        <taxon>Prochlorotrichales</taxon>
        <taxon>Prochlorotrichaceae</taxon>
        <taxon>Prochlorothrix</taxon>
    </lineage>
</organism>
<evidence type="ECO:0008006" key="20">
    <source>
        <dbReference type="Google" id="ProtNLM"/>
    </source>
</evidence>
<keyword evidence="19" id="KW-1185">Reference proteome</keyword>
<dbReference type="Pfam" id="PF10531">
    <property type="entry name" value="SLBB"/>
    <property type="match status" value="1"/>
</dbReference>
<keyword evidence="14" id="KW-0449">Lipoprotein</keyword>
<gene>
    <name evidence="18" type="ORF">PROH_21440</name>
</gene>
<dbReference type="GO" id="GO:0006811">
    <property type="term" value="P:monoatomic ion transport"/>
    <property type="evidence" value="ECO:0007669"/>
    <property type="project" value="UniProtKB-KW"/>
</dbReference>
<comment type="caution">
    <text evidence="18">The sequence shown here is derived from an EMBL/GenBank/DDBJ whole genome shotgun (WGS) entry which is preliminary data.</text>
</comment>
<comment type="subcellular location">
    <subcellularLocation>
        <location evidence="1">Cell outer membrane</location>
        <topology evidence="1">Multi-pass membrane protein</topology>
    </subcellularLocation>
</comment>
<feature type="domain" description="SLBB" evidence="17">
    <location>
        <begin position="230"/>
        <end position="311"/>
    </location>
</feature>
<dbReference type="AlphaFoldDB" id="A0A0M2PUG5"/>
<dbReference type="InterPro" id="IPR049712">
    <property type="entry name" value="Poly_export"/>
</dbReference>
<keyword evidence="7" id="KW-0732">Signal</keyword>
<evidence type="ECO:0000256" key="5">
    <source>
        <dbReference type="ARBA" id="ARBA00022597"/>
    </source>
</evidence>
<accession>A0A0M2PUG5</accession>
<name>A0A0M2PUG5_PROHO</name>
<keyword evidence="9" id="KW-0406">Ion transport</keyword>
<evidence type="ECO:0000256" key="8">
    <source>
        <dbReference type="ARBA" id="ARBA00023047"/>
    </source>
</evidence>
<evidence type="ECO:0000256" key="10">
    <source>
        <dbReference type="ARBA" id="ARBA00023114"/>
    </source>
</evidence>
<evidence type="ECO:0000256" key="9">
    <source>
        <dbReference type="ARBA" id="ARBA00023065"/>
    </source>
</evidence>
<dbReference type="Gene3D" id="3.10.560.10">
    <property type="entry name" value="Outer membrane lipoprotein wza domain like"/>
    <property type="match status" value="3"/>
</dbReference>
<keyword evidence="5" id="KW-0762">Sugar transport</keyword>
<dbReference type="Proteomes" id="UP000034681">
    <property type="component" value="Unassembled WGS sequence"/>
</dbReference>
<dbReference type="PANTHER" id="PTHR33619">
    <property type="entry name" value="POLYSACCHARIDE EXPORT PROTEIN GFCE-RELATED"/>
    <property type="match status" value="1"/>
</dbReference>
<evidence type="ECO:0000256" key="1">
    <source>
        <dbReference type="ARBA" id="ARBA00004571"/>
    </source>
</evidence>
<dbReference type="InterPro" id="IPR054765">
    <property type="entry name" value="SLBB_dom"/>
</dbReference>
<dbReference type="GO" id="GO:0015159">
    <property type="term" value="F:polysaccharide transmembrane transporter activity"/>
    <property type="evidence" value="ECO:0007669"/>
    <property type="project" value="InterPro"/>
</dbReference>
<evidence type="ECO:0000256" key="7">
    <source>
        <dbReference type="ARBA" id="ARBA00022729"/>
    </source>
</evidence>
<dbReference type="Gene3D" id="3.30.1950.10">
    <property type="entry name" value="wza like domain"/>
    <property type="match status" value="1"/>
</dbReference>
<evidence type="ECO:0000256" key="6">
    <source>
        <dbReference type="ARBA" id="ARBA00022692"/>
    </source>
</evidence>
<evidence type="ECO:0000259" key="15">
    <source>
        <dbReference type="Pfam" id="PF02563"/>
    </source>
</evidence>
<proteinExistence type="inferred from homology"/>
<evidence type="ECO:0000256" key="4">
    <source>
        <dbReference type="ARBA" id="ARBA00022452"/>
    </source>
</evidence>
<evidence type="ECO:0000256" key="13">
    <source>
        <dbReference type="ARBA" id="ARBA00023237"/>
    </source>
</evidence>
<dbReference type="InterPro" id="IPR003715">
    <property type="entry name" value="Poly_export_N"/>
</dbReference>
<keyword evidence="10" id="KW-0626">Porin</keyword>
<keyword evidence="11" id="KW-0472">Membrane</keyword>
<evidence type="ECO:0000256" key="2">
    <source>
        <dbReference type="ARBA" id="ARBA00009450"/>
    </source>
</evidence>
<dbReference type="GO" id="GO:0015288">
    <property type="term" value="F:porin activity"/>
    <property type="evidence" value="ECO:0007669"/>
    <property type="project" value="UniProtKB-KW"/>
</dbReference>
<keyword evidence="4" id="KW-1134">Transmembrane beta strand</keyword>
<comment type="similarity">
    <text evidence="2">Belongs to the BexD/CtrA/VexA family.</text>
</comment>
<keyword evidence="13" id="KW-0998">Cell outer membrane</keyword>
<keyword evidence="8" id="KW-0625">Polysaccharide transport</keyword>
<feature type="domain" description="Soluble ligand binding" evidence="16">
    <location>
        <begin position="336"/>
        <end position="388"/>
    </location>
</feature>
<evidence type="ECO:0000259" key="16">
    <source>
        <dbReference type="Pfam" id="PF10531"/>
    </source>
</evidence>
<evidence type="ECO:0000256" key="14">
    <source>
        <dbReference type="ARBA" id="ARBA00023288"/>
    </source>
</evidence>
<feature type="domain" description="Polysaccharide export protein N-terminal" evidence="15">
    <location>
        <begin position="38"/>
        <end position="110"/>
    </location>
</feature>
<dbReference type="InterPro" id="IPR019554">
    <property type="entry name" value="Soluble_ligand-bd"/>
</dbReference>
<evidence type="ECO:0000256" key="3">
    <source>
        <dbReference type="ARBA" id="ARBA00022448"/>
    </source>
</evidence>
<dbReference type="EMBL" id="AJTX02000010">
    <property type="protein sequence ID" value="KKI98293.1"/>
    <property type="molecule type" value="Genomic_DNA"/>
</dbReference>
<protein>
    <recommendedName>
        <fullName evidence="20">Sugar ABC transporter substrate-binding protein</fullName>
    </recommendedName>
</protein>
<dbReference type="GO" id="GO:0046930">
    <property type="term" value="C:pore complex"/>
    <property type="evidence" value="ECO:0007669"/>
    <property type="project" value="UniProtKB-KW"/>
</dbReference>
<sequence length="446" mass="47000">MPSPEINRGLPSLRSFDLSDPSFSLNGPSSSSLQGQLPDTYLLGAGDRVYIDIFDVPEYSKEYTVLSDGSIVLPQGGGVAVAGLTLKQAEQTIAQQLRLIVRRPLVTLSLTEARPLQLTVAGEVKRPGVYTSENPVVSLTQILEGAGGVTAGADIRQVSIQRRLPKGQGGTQTLQADLWQLLNAGDTSQNLMLQDGDVVMIPATETVDLQAARRLASATFASQSDEPIAIAVLGQVQRPGSHLLDGEIQTVSAAIDQAGGITQSANVRQIEVRRTTNQGQTQIIPIDFWKLLQEGDLAQDLPLQTGDAVVVPQGAMGGSDYSTLAISTVAPDKIPVNLVGEVKAPGTLQVPPNTPLIQTILAAGGFSDSASKGSVQLVRLNPDGTVTQRTIAVDLSRGLDGEDNPLVQPNDTIIVSRSGLGNFQNALRGILSPITGVFSIFRLLGL</sequence>
<dbReference type="PANTHER" id="PTHR33619:SF3">
    <property type="entry name" value="POLYSACCHARIDE EXPORT PROTEIN GFCE-RELATED"/>
    <property type="match status" value="1"/>
</dbReference>
<reference evidence="18" key="1">
    <citation type="submission" date="2012-04" db="EMBL/GenBank/DDBJ databases">
        <authorList>
            <person name="Borisov I.G."/>
            <person name="Ivanikova N.V."/>
            <person name="Pinevich A.V."/>
        </authorList>
    </citation>
    <scope>NUCLEOTIDE SEQUENCE</scope>
    <source>
        <strain evidence="18">CALU 1027</strain>
    </source>
</reference>